<keyword evidence="12" id="KW-1133">Transmembrane helix</keyword>
<dbReference type="NCBIfam" id="TIGR00530">
    <property type="entry name" value="AGP_acyltrn"/>
    <property type="match status" value="1"/>
</dbReference>
<comment type="similarity">
    <text evidence="4 11">Belongs to the 1-acyl-sn-glycerol-3-phosphate acyltransferase family.</text>
</comment>
<evidence type="ECO:0000256" key="2">
    <source>
        <dbReference type="ARBA" id="ARBA00004728"/>
    </source>
</evidence>
<evidence type="ECO:0000256" key="5">
    <source>
        <dbReference type="ARBA" id="ARBA00013211"/>
    </source>
</evidence>
<feature type="domain" description="Phospholipid/glycerol acyltransferase" evidence="13">
    <location>
        <begin position="77"/>
        <end position="191"/>
    </location>
</feature>
<dbReference type="Pfam" id="PF01553">
    <property type="entry name" value="Acyltransferase"/>
    <property type="match status" value="1"/>
</dbReference>
<evidence type="ECO:0000256" key="12">
    <source>
        <dbReference type="SAM" id="Phobius"/>
    </source>
</evidence>
<evidence type="ECO:0000256" key="11">
    <source>
        <dbReference type="RuleBase" id="RU361267"/>
    </source>
</evidence>
<dbReference type="InterPro" id="IPR002123">
    <property type="entry name" value="Plipid/glycerol_acylTrfase"/>
</dbReference>
<keyword evidence="12" id="KW-0472">Membrane</keyword>
<keyword evidence="11" id="KW-0594">Phospholipid biosynthesis</keyword>
<evidence type="ECO:0000256" key="9">
    <source>
        <dbReference type="ARBA" id="ARBA00023098"/>
    </source>
</evidence>
<dbReference type="PANTHER" id="PTHR10434">
    <property type="entry name" value="1-ACYL-SN-GLYCEROL-3-PHOSPHATE ACYLTRANSFERASE"/>
    <property type="match status" value="1"/>
</dbReference>
<evidence type="ECO:0000256" key="1">
    <source>
        <dbReference type="ARBA" id="ARBA00001141"/>
    </source>
</evidence>
<dbReference type="PANTHER" id="PTHR10434:SF64">
    <property type="entry name" value="1-ACYL-SN-GLYCEROL-3-PHOSPHATE ACYLTRANSFERASE-RELATED"/>
    <property type="match status" value="1"/>
</dbReference>
<dbReference type="EC" id="2.3.1.51" evidence="5 11"/>
<name>A0ABT1QP88_9GAMM</name>
<evidence type="ECO:0000256" key="6">
    <source>
        <dbReference type="ARBA" id="ARBA00016139"/>
    </source>
</evidence>
<protein>
    <recommendedName>
        <fullName evidence="6 11">1-acyl-sn-glycerol-3-phosphate acyltransferase</fullName>
        <ecNumber evidence="5 11">2.3.1.51</ecNumber>
    </recommendedName>
</protein>
<comment type="pathway">
    <text evidence="3">Lipid metabolism.</text>
</comment>
<dbReference type="GO" id="GO:0016746">
    <property type="term" value="F:acyltransferase activity"/>
    <property type="evidence" value="ECO:0007669"/>
    <property type="project" value="UniProtKB-KW"/>
</dbReference>
<dbReference type="RefSeq" id="WP_255912315.1">
    <property type="nucleotide sequence ID" value="NZ_JANFQO010000004.1"/>
</dbReference>
<keyword evidence="11" id="KW-1208">Phospholipid metabolism</keyword>
<evidence type="ECO:0000256" key="10">
    <source>
        <dbReference type="ARBA" id="ARBA00023315"/>
    </source>
</evidence>
<evidence type="ECO:0000256" key="3">
    <source>
        <dbReference type="ARBA" id="ARBA00005189"/>
    </source>
</evidence>
<dbReference type="EMBL" id="JANFQO010000004">
    <property type="protein sequence ID" value="MCQ4164108.1"/>
    <property type="molecule type" value="Genomic_DNA"/>
</dbReference>
<keyword evidence="7 11" id="KW-0444">Lipid biosynthesis</keyword>
<evidence type="ECO:0000256" key="7">
    <source>
        <dbReference type="ARBA" id="ARBA00022516"/>
    </source>
</evidence>
<dbReference type="SMART" id="SM00563">
    <property type="entry name" value="PlsC"/>
    <property type="match status" value="1"/>
</dbReference>
<evidence type="ECO:0000259" key="13">
    <source>
        <dbReference type="SMART" id="SM00563"/>
    </source>
</evidence>
<evidence type="ECO:0000256" key="4">
    <source>
        <dbReference type="ARBA" id="ARBA00008655"/>
    </source>
</evidence>
<keyword evidence="9 11" id="KW-0443">Lipid metabolism</keyword>
<keyword evidence="12" id="KW-0812">Transmembrane</keyword>
<gene>
    <name evidence="14" type="ORF">NM961_05230</name>
</gene>
<evidence type="ECO:0000313" key="14">
    <source>
        <dbReference type="EMBL" id="MCQ4164108.1"/>
    </source>
</evidence>
<dbReference type="SUPFAM" id="SSF69593">
    <property type="entry name" value="Glycerol-3-phosphate (1)-acyltransferase"/>
    <property type="match status" value="1"/>
</dbReference>
<comment type="domain">
    <text evidence="11">The HXXXXD motif is essential for acyltransferase activity and may constitute the binding site for the phosphate moiety of the glycerol-3-phosphate.</text>
</comment>
<evidence type="ECO:0000313" key="15">
    <source>
        <dbReference type="Proteomes" id="UP001165498"/>
    </source>
</evidence>
<keyword evidence="10 11" id="KW-0012">Acyltransferase</keyword>
<dbReference type="CDD" id="cd07989">
    <property type="entry name" value="LPLAT_AGPAT-like"/>
    <property type="match status" value="1"/>
</dbReference>
<comment type="pathway">
    <text evidence="2">Phospholipid metabolism; CDP-diacylglycerol biosynthesis; CDP-diacylglycerol from sn-glycerol 3-phosphate: step 2/3.</text>
</comment>
<feature type="transmembrane region" description="Helical" evidence="12">
    <location>
        <begin position="6"/>
        <end position="36"/>
    </location>
</feature>
<evidence type="ECO:0000256" key="8">
    <source>
        <dbReference type="ARBA" id="ARBA00022679"/>
    </source>
</evidence>
<organism evidence="14 15">
    <name type="scientific">Tahibacter harae</name>
    <dbReference type="NCBI Taxonomy" id="2963937"/>
    <lineage>
        <taxon>Bacteria</taxon>
        <taxon>Pseudomonadati</taxon>
        <taxon>Pseudomonadota</taxon>
        <taxon>Gammaproteobacteria</taxon>
        <taxon>Lysobacterales</taxon>
        <taxon>Rhodanobacteraceae</taxon>
        <taxon>Tahibacter</taxon>
    </lineage>
</organism>
<accession>A0ABT1QP88</accession>
<dbReference type="Proteomes" id="UP001165498">
    <property type="component" value="Unassembled WGS sequence"/>
</dbReference>
<comment type="catalytic activity">
    <reaction evidence="1 11">
        <text>a 1-acyl-sn-glycero-3-phosphate + an acyl-CoA = a 1,2-diacyl-sn-glycero-3-phosphate + CoA</text>
        <dbReference type="Rhea" id="RHEA:19709"/>
        <dbReference type="ChEBI" id="CHEBI:57287"/>
        <dbReference type="ChEBI" id="CHEBI:57970"/>
        <dbReference type="ChEBI" id="CHEBI:58342"/>
        <dbReference type="ChEBI" id="CHEBI:58608"/>
        <dbReference type="EC" id="2.3.1.51"/>
    </reaction>
</comment>
<comment type="caution">
    <text evidence="14">The sequence shown here is derived from an EMBL/GenBank/DDBJ whole genome shotgun (WGS) entry which is preliminary data.</text>
</comment>
<keyword evidence="15" id="KW-1185">Reference proteome</keyword>
<dbReference type="InterPro" id="IPR004552">
    <property type="entry name" value="AGP_acyltrans"/>
</dbReference>
<keyword evidence="8 11" id="KW-0808">Transferase</keyword>
<proteinExistence type="inferred from homology"/>
<sequence length="242" mass="26321">MSISRMAWAVLNALQLVFTLLWTAGWICLALLVLLVTRSRRLPLRMAARCWAPGLLRGSGARLVVRGAEQVDWSRPHVVVANHQSMIDICALFRAVPVPLQFLLKQELARVPFVGRYARAMGMIFVERSSAREAARRTREATDLVAAGATLCVFPEGTRSRDGEVQAFKSGAFQIALDAGAEVVPIAIHGSGKVLSLQGLFHVRPGTIVVNIGRPISAAELADRQALAQRAREDVIALLRAA</sequence>
<reference evidence="14" key="1">
    <citation type="submission" date="2022-07" db="EMBL/GenBank/DDBJ databases">
        <title>Tahibacter sp., a new gammaproteobacterium isolated from the silt sample collected at pig farm.</title>
        <authorList>
            <person name="Chen H."/>
        </authorList>
    </citation>
    <scope>NUCLEOTIDE SEQUENCE</scope>
    <source>
        <strain evidence="14">P2K</strain>
    </source>
</reference>